<sequence>MFHQVREPIFGKKSRSEFAHSWNKTVDQTFGPLIKSLSSRGW</sequence>
<accession>A0A396I7P8</accession>
<dbReference type="Proteomes" id="UP000265566">
    <property type="component" value="Chromosome 4"/>
</dbReference>
<organism evidence="1 2">
    <name type="scientific">Medicago truncatula</name>
    <name type="common">Barrel medic</name>
    <name type="synonym">Medicago tribuloides</name>
    <dbReference type="NCBI Taxonomy" id="3880"/>
    <lineage>
        <taxon>Eukaryota</taxon>
        <taxon>Viridiplantae</taxon>
        <taxon>Streptophyta</taxon>
        <taxon>Embryophyta</taxon>
        <taxon>Tracheophyta</taxon>
        <taxon>Spermatophyta</taxon>
        <taxon>Magnoliopsida</taxon>
        <taxon>eudicotyledons</taxon>
        <taxon>Gunneridae</taxon>
        <taxon>Pentapetalae</taxon>
        <taxon>rosids</taxon>
        <taxon>fabids</taxon>
        <taxon>Fabales</taxon>
        <taxon>Fabaceae</taxon>
        <taxon>Papilionoideae</taxon>
        <taxon>50 kb inversion clade</taxon>
        <taxon>NPAAA clade</taxon>
        <taxon>Hologalegina</taxon>
        <taxon>IRL clade</taxon>
        <taxon>Trifolieae</taxon>
        <taxon>Medicago</taxon>
    </lineage>
</organism>
<dbReference type="Gramene" id="rna23100">
    <property type="protein sequence ID" value="RHN60743.1"/>
    <property type="gene ID" value="gene23100"/>
</dbReference>
<dbReference type="PANTHER" id="PTHR37720">
    <property type="entry name" value="OS10G0481400 PROTEIN"/>
    <property type="match status" value="1"/>
</dbReference>
<reference evidence="2" key="1">
    <citation type="journal article" date="2018" name="Nat. Plants">
        <title>Whole-genome landscape of Medicago truncatula symbiotic genes.</title>
        <authorList>
            <person name="Pecrix Y."/>
            <person name="Staton S.E."/>
            <person name="Sallet E."/>
            <person name="Lelandais-Briere C."/>
            <person name="Moreau S."/>
            <person name="Carrere S."/>
            <person name="Blein T."/>
            <person name="Jardinaud M.F."/>
            <person name="Latrasse D."/>
            <person name="Zouine M."/>
            <person name="Zahm M."/>
            <person name="Kreplak J."/>
            <person name="Mayjonade B."/>
            <person name="Satge C."/>
            <person name="Perez M."/>
            <person name="Cauet S."/>
            <person name="Marande W."/>
            <person name="Chantry-Darmon C."/>
            <person name="Lopez-Roques C."/>
            <person name="Bouchez O."/>
            <person name="Berard A."/>
            <person name="Debelle F."/>
            <person name="Munos S."/>
            <person name="Bendahmane A."/>
            <person name="Berges H."/>
            <person name="Niebel A."/>
            <person name="Buitink J."/>
            <person name="Frugier F."/>
            <person name="Benhamed M."/>
            <person name="Crespi M."/>
            <person name="Gouzy J."/>
            <person name="Gamas P."/>
        </authorList>
    </citation>
    <scope>NUCLEOTIDE SEQUENCE [LARGE SCALE GENOMIC DNA]</scope>
    <source>
        <strain evidence="2">cv. Jemalong A17</strain>
    </source>
</reference>
<dbReference type="EMBL" id="PSQE01000004">
    <property type="protein sequence ID" value="RHN60743.1"/>
    <property type="molecule type" value="Genomic_DNA"/>
</dbReference>
<dbReference type="AlphaFoldDB" id="A0A396I7P8"/>
<proteinExistence type="predicted"/>
<protein>
    <submittedName>
        <fullName evidence="1">Uncharacterized protein</fullName>
    </submittedName>
</protein>
<dbReference type="PANTHER" id="PTHR37720:SF2">
    <property type="entry name" value="OS10G0481400 PROTEIN"/>
    <property type="match status" value="1"/>
</dbReference>
<gene>
    <name evidence="1" type="ORF">MtrunA17_Chr4g0029141</name>
</gene>
<comment type="caution">
    <text evidence="1">The sequence shown here is derived from an EMBL/GenBank/DDBJ whole genome shotgun (WGS) entry which is preliminary data.</text>
</comment>
<name>A0A396I7P8_MEDTR</name>
<evidence type="ECO:0000313" key="1">
    <source>
        <dbReference type="EMBL" id="RHN60743.1"/>
    </source>
</evidence>
<evidence type="ECO:0000313" key="2">
    <source>
        <dbReference type="Proteomes" id="UP000265566"/>
    </source>
</evidence>